<dbReference type="GO" id="GO:0008726">
    <property type="term" value="F:alkanesulfonate monooxygenase activity"/>
    <property type="evidence" value="ECO:0007669"/>
    <property type="project" value="TreeGrafter"/>
</dbReference>
<reference evidence="7 8" key="1">
    <citation type="submission" date="2020-08" db="EMBL/GenBank/DDBJ databases">
        <title>Genomic Encyclopedia of Type Strains, Phase III (KMG-III): the genomes of soil and plant-associated and newly described type strains.</title>
        <authorList>
            <person name="Whitman W."/>
        </authorList>
    </citation>
    <scope>NUCLEOTIDE SEQUENCE [LARGE SCALE GENOMIC DNA]</scope>
    <source>
        <strain evidence="7 8">CECT 3266</strain>
    </source>
</reference>
<dbReference type="SUPFAM" id="SSF51679">
    <property type="entry name" value="Bacterial luciferase-like"/>
    <property type="match status" value="1"/>
</dbReference>
<keyword evidence="5" id="KW-0472">Membrane</keyword>
<keyword evidence="1" id="KW-0285">Flavoprotein</keyword>
<evidence type="ECO:0000256" key="3">
    <source>
        <dbReference type="ARBA" id="ARBA00023002"/>
    </source>
</evidence>
<dbReference type="GO" id="GO:0046306">
    <property type="term" value="P:alkanesulfonate catabolic process"/>
    <property type="evidence" value="ECO:0007669"/>
    <property type="project" value="TreeGrafter"/>
</dbReference>
<dbReference type="InterPro" id="IPR011251">
    <property type="entry name" value="Luciferase-like_dom"/>
</dbReference>
<dbReference type="InterPro" id="IPR050172">
    <property type="entry name" value="SsuD_RutA_monooxygenase"/>
</dbReference>
<dbReference type="PANTHER" id="PTHR42847">
    <property type="entry name" value="ALKANESULFONATE MONOOXYGENASE"/>
    <property type="match status" value="1"/>
</dbReference>
<organism evidence="7 8">
    <name type="scientific">Streptomyces olivoverticillatus</name>
    <dbReference type="NCBI Taxonomy" id="66427"/>
    <lineage>
        <taxon>Bacteria</taxon>
        <taxon>Bacillati</taxon>
        <taxon>Actinomycetota</taxon>
        <taxon>Actinomycetes</taxon>
        <taxon>Kitasatosporales</taxon>
        <taxon>Streptomycetaceae</taxon>
        <taxon>Streptomyces</taxon>
    </lineage>
</organism>
<evidence type="ECO:0000256" key="1">
    <source>
        <dbReference type="ARBA" id="ARBA00022630"/>
    </source>
</evidence>
<protein>
    <submittedName>
        <fullName evidence="7">Alkanesulfonate monooxygenase SsuD/methylene tetrahydromethanopterin reductase-like flavin-dependent oxidoreductase (Luciferase family)</fullName>
    </submittedName>
</protein>
<keyword evidence="5" id="KW-1133">Transmembrane helix</keyword>
<dbReference type="Pfam" id="PF00296">
    <property type="entry name" value="Bac_luciferase"/>
    <property type="match status" value="1"/>
</dbReference>
<dbReference type="EMBL" id="JACHJH010000003">
    <property type="protein sequence ID" value="MBB4893672.1"/>
    <property type="molecule type" value="Genomic_DNA"/>
</dbReference>
<name>A0A7W7PKW7_9ACTN</name>
<dbReference type="InterPro" id="IPR036661">
    <property type="entry name" value="Luciferase-like_sf"/>
</dbReference>
<evidence type="ECO:0000256" key="5">
    <source>
        <dbReference type="SAM" id="Phobius"/>
    </source>
</evidence>
<dbReference type="Gene3D" id="3.20.20.30">
    <property type="entry name" value="Luciferase-like domain"/>
    <property type="match status" value="1"/>
</dbReference>
<keyword evidence="4 7" id="KW-0503">Monooxygenase</keyword>
<keyword evidence="8" id="KW-1185">Reference proteome</keyword>
<dbReference type="AlphaFoldDB" id="A0A7W7PKW7"/>
<comment type="caution">
    <text evidence="7">The sequence shown here is derived from an EMBL/GenBank/DDBJ whole genome shotgun (WGS) entry which is preliminary data.</text>
</comment>
<gene>
    <name evidence="7" type="ORF">FHS39_002703</name>
</gene>
<feature type="domain" description="Luciferase-like" evidence="6">
    <location>
        <begin position="10"/>
        <end position="298"/>
    </location>
</feature>
<keyword evidence="2" id="KW-0288">FMN</keyword>
<dbReference type="RefSeq" id="WP_184349530.1">
    <property type="nucleotide sequence ID" value="NZ_JACHJH010000003.1"/>
</dbReference>
<evidence type="ECO:0000256" key="4">
    <source>
        <dbReference type="ARBA" id="ARBA00023033"/>
    </source>
</evidence>
<feature type="transmembrane region" description="Helical" evidence="5">
    <location>
        <begin position="61"/>
        <end position="85"/>
    </location>
</feature>
<sequence length="332" mass="36156">MTDDRTRRPEIGVLLPTREMAMTGDYSTKPLLAFARQAEEYGFDSLWTGDSLLARPRLDPLIVLAAMAATTSSLTLGTAALTAALRPPLIGANMIAALDRICDGRLELGLGAGFPIPETEEEFAAAGVPFAGRAARLDDTVALWRQAWRSRDEPGAADFDGRLGQWKALDRLPPPARPGGPRLWLAGSDTPAVTARVARHYDGWLPFLPSAEAYAAAWHRIEDLAAEHGRRPDAITPGLYATVNINPDRSRARRELDTYVQGYYGRPLAAMETIQAYGYGSAEECAQWLAGYLEAGARHIVLRIGSLHPGPQLKKIAQELLPALRPLVKETK</sequence>
<dbReference type="Proteomes" id="UP000556084">
    <property type="component" value="Unassembled WGS sequence"/>
</dbReference>
<accession>A0A7W7PKW7</accession>
<evidence type="ECO:0000313" key="8">
    <source>
        <dbReference type="Proteomes" id="UP000556084"/>
    </source>
</evidence>
<dbReference type="PANTHER" id="PTHR42847:SF4">
    <property type="entry name" value="ALKANESULFONATE MONOOXYGENASE-RELATED"/>
    <property type="match status" value="1"/>
</dbReference>
<keyword evidence="5" id="KW-0812">Transmembrane</keyword>
<keyword evidence="3" id="KW-0560">Oxidoreductase</keyword>
<proteinExistence type="predicted"/>
<evidence type="ECO:0000256" key="2">
    <source>
        <dbReference type="ARBA" id="ARBA00022643"/>
    </source>
</evidence>
<evidence type="ECO:0000313" key="7">
    <source>
        <dbReference type="EMBL" id="MBB4893672.1"/>
    </source>
</evidence>
<evidence type="ECO:0000259" key="6">
    <source>
        <dbReference type="Pfam" id="PF00296"/>
    </source>
</evidence>